<evidence type="ECO:0000313" key="1">
    <source>
        <dbReference type="EMBL" id="GIC72914.1"/>
    </source>
</evidence>
<accession>A0ABD0ANV9</accession>
<organism evidence="1 2">
    <name type="scientific">Limosilactobacillus fermentum</name>
    <name type="common">Lactobacillus fermentum</name>
    <dbReference type="NCBI Taxonomy" id="1613"/>
    <lineage>
        <taxon>Bacteria</taxon>
        <taxon>Bacillati</taxon>
        <taxon>Bacillota</taxon>
        <taxon>Bacilli</taxon>
        <taxon>Lactobacillales</taxon>
        <taxon>Lactobacillaceae</taxon>
        <taxon>Limosilactobacillus</taxon>
    </lineage>
</organism>
<sequence length="50" mass="5954">MLRNSLEIKLFHLMTDDYKSGFASRLNDQSWENIFVLIPILIINDKRLQC</sequence>
<comment type="caution">
    <text evidence="1">The sequence shown here is derived from an EMBL/GenBank/DDBJ whole genome shotgun (WGS) entry which is preliminary data.</text>
</comment>
<evidence type="ECO:0000313" key="2">
    <source>
        <dbReference type="Proteomes" id="UP000653631"/>
    </source>
</evidence>
<gene>
    <name evidence="1" type="ORF">LF01B1_19290</name>
</gene>
<proteinExistence type="predicted"/>
<protein>
    <submittedName>
        <fullName evidence="1">Uncharacterized protein</fullName>
    </submittedName>
</protein>
<reference evidence="1 2" key="1">
    <citation type="submission" date="2021-01" db="EMBL/GenBank/DDBJ databases">
        <title>Development of a method for detection of lactic acid bacteria that cause putrefactive shochu mash.</title>
        <authorList>
            <person name="Takashita H."/>
            <person name="Fujihara E."/>
            <person name="Takayama K."/>
            <person name="Yamamoto H."/>
            <person name="Mizutani M."/>
            <person name="Kajiwara Y."/>
        </authorList>
    </citation>
    <scope>NUCLEOTIDE SEQUENCE [LARGE SCALE GENOMIC DNA]</scope>
    <source>
        <strain evidence="1 2">01-B1</strain>
    </source>
</reference>
<dbReference type="Proteomes" id="UP000653631">
    <property type="component" value="Unassembled WGS sequence"/>
</dbReference>
<dbReference type="EMBL" id="BOLH01000027">
    <property type="protein sequence ID" value="GIC72914.1"/>
    <property type="molecule type" value="Genomic_DNA"/>
</dbReference>
<dbReference type="AlphaFoldDB" id="A0ABD0ANV9"/>
<name>A0ABD0ANV9_LIMFE</name>